<dbReference type="EMBL" id="UINC01050179">
    <property type="protein sequence ID" value="SVB62839.1"/>
    <property type="molecule type" value="Genomic_DNA"/>
</dbReference>
<evidence type="ECO:0000256" key="1">
    <source>
        <dbReference type="SAM" id="Phobius"/>
    </source>
</evidence>
<name>A0A382FJI6_9ZZZZ</name>
<sequence length="95" mass="10575">MSDFKENIEKLNIRGIIMSSVMTAFGLVVALSWKDAINELVNSIIPNSDNSSLLGMFIAALAVTLLVSALATFALKFNKRLERQLDRVNDLFDRD</sequence>
<accession>A0A382FJI6</accession>
<proteinExistence type="predicted"/>
<evidence type="ECO:0000313" key="2">
    <source>
        <dbReference type="EMBL" id="SVB62839.1"/>
    </source>
</evidence>
<dbReference type="AlphaFoldDB" id="A0A382FJI6"/>
<dbReference type="Pfam" id="PF18898">
    <property type="entry name" value="DUF5654"/>
    <property type="match status" value="1"/>
</dbReference>
<keyword evidence="1" id="KW-0812">Transmembrane</keyword>
<organism evidence="2">
    <name type="scientific">marine metagenome</name>
    <dbReference type="NCBI Taxonomy" id="408172"/>
    <lineage>
        <taxon>unclassified sequences</taxon>
        <taxon>metagenomes</taxon>
        <taxon>ecological metagenomes</taxon>
    </lineage>
</organism>
<protein>
    <submittedName>
        <fullName evidence="2">Uncharacterized protein</fullName>
    </submittedName>
</protein>
<gene>
    <name evidence="2" type="ORF">METZ01_LOCUS215693</name>
</gene>
<feature type="transmembrane region" description="Helical" evidence="1">
    <location>
        <begin position="12"/>
        <end position="33"/>
    </location>
</feature>
<keyword evidence="1" id="KW-0472">Membrane</keyword>
<reference evidence="2" key="1">
    <citation type="submission" date="2018-05" db="EMBL/GenBank/DDBJ databases">
        <authorList>
            <person name="Lanie J.A."/>
            <person name="Ng W.-L."/>
            <person name="Kazmierczak K.M."/>
            <person name="Andrzejewski T.M."/>
            <person name="Davidsen T.M."/>
            <person name="Wayne K.J."/>
            <person name="Tettelin H."/>
            <person name="Glass J.I."/>
            <person name="Rusch D."/>
            <person name="Podicherti R."/>
            <person name="Tsui H.-C.T."/>
            <person name="Winkler M.E."/>
        </authorList>
    </citation>
    <scope>NUCLEOTIDE SEQUENCE</scope>
</reference>
<feature type="transmembrane region" description="Helical" evidence="1">
    <location>
        <begin position="53"/>
        <end position="75"/>
    </location>
</feature>
<dbReference type="InterPro" id="IPR043713">
    <property type="entry name" value="DUF5654"/>
</dbReference>
<keyword evidence="1" id="KW-1133">Transmembrane helix</keyword>